<evidence type="ECO:0000256" key="2">
    <source>
        <dbReference type="ARBA" id="ARBA00037999"/>
    </source>
</evidence>
<keyword evidence="4" id="KW-0032">Aminotransferase</keyword>
<protein>
    <submittedName>
        <fullName evidence="4">DegT/DnrJ/EryC1/StrS family aminotransferase</fullName>
    </submittedName>
</protein>
<comment type="caution">
    <text evidence="4">The sequence shown here is derived from an EMBL/GenBank/DDBJ whole genome shotgun (WGS) entry which is preliminary data.</text>
</comment>
<evidence type="ECO:0000313" key="4">
    <source>
        <dbReference type="EMBL" id="MFD1031310.1"/>
    </source>
</evidence>
<keyword evidence="1 3" id="KW-0663">Pyridoxal phosphate</keyword>
<dbReference type="InterPro" id="IPR015424">
    <property type="entry name" value="PyrdxlP-dep_Trfase"/>
</dbReference>
<organism evidence="4 5">
    <name type="scientific">Metaplanococcus flavidus</name>
    <dbReference type="NCBI Taxonomy" id="569883"/>
    <lineage>
        <taxon>Bacteria</taxon>
        <taxon>Bacillati</taxon>
        <taxon>Bacillota</taxon>
        <taxon>Bacilli</taxon>
        <taxon>Bacillales</taxon>
        <taxon>Caryophanaceae</taxon>
        <taxon>Metaplanococcus</taxon>
    </lineage>
</organism>
<reference evidence="5" key="1">
    <citation type="journal article" date="2019" name="Int. J. Syst. Evol. Microbiol.">
        <title>The Global Catalogue of Microorganisms (GCM) 10K type strain sequencing project: providing services to taxonomists for standard genome sequencing and annotation.</title>
        <authorList>
            <consortium name="The Broad Institute Genomics Platform"/>
            <consortium name="The Broad Institute Genome Sequencing Center for Infectious Disease"/>
            <person name="Wu L."/>
            <person name="Ma J."/>
        </authorList>
    </citation>
    <scope>NUCLEOTIDE SEQUENCE [LARGE SCALE GENOMIC DNA]</scope>
    <source>
        <strain evidence="5">CCUG 56756</strain>
    </source>
</reference>
<dbReference type="GO" id="GO:0008483">
    <property type="term" value="F:transaminase activity"/>
    <property type="evidence" value="ECO:0007669"/>
    <property type="project" value="UniProtKB-KW"/>
</dbReference>
<dbReference type="InterPro" id="IPR015421">
    <property type="entry name" value="PyrdxlP-dep_Trfase_major"/>
</dbReference>
<evidence type="ECO:0000256" key="1">
    <source>
        <dbReference type="ARBA" id="ARBA00022898"/>
    </source>
</evidence>
<name>A0ABW3LB42_9BACL</name>
<proteinExistence type="inferred from homology"/>
<dbReference type="PANTHER" id="PTHR30244">
    <property type="entry name" value="TRANSAMINASE"/>
    <property type="match status" value="1"/>
</dbReference>
<accession>A0ABW3LB42</accession>
<dbReference type="InterPro" id="IPR000653">
    <property type="entry name" value="DegT/StrS_aminotransferase"/>
</dbReference>
<keyword evidence="4" id="KW-0808">Transferase</keyword>
<dbReference type="PIRSF" id="PIRSF000390">
    <property type="entry name" value="PLP_StrS"/>
    <property type="match status" value="1"/>
</dbReference>
<dbReference type="Gene3D" id="3.40.640.10">
    <property type="entry name" value="Type I PLP-dependent aspartate aminotransferase-like (Major domain)"/>
    <property type="match status" value="1"/>
</dbReference>
<dbReference type="Pfam" id="PF01041">
    <property type="entry name" value="DegT_DnrJ_EryC1"/>
    <property type="match status" value="1"/>
</dbReference>
<comment type="similarity">
    <text evidence="2 3">Belongs to the DegT/DnrJ/EryC1 family.</text>
</comment>
<sequence length="383" mass="43383">MLSPFENPIYVTRPLLPDLENVSGKLEEIWESKQVTNNGKQLTLLSKQLQEYLQAQHLSIFNNGTLALLLGLKALGLKGEVITTPFTFPATVQALDWNQLTPVFCDIDRKTLNIDANKIESLITENTSAILAVHVFGNPCETEKIQNIADKYGLKVIYDGAHAFGAKIGGNPISSYGDMTMFSFHATKLFNTVEGGALTFRDGELVRKLDLLKNFGLLNGEEVVLSGLNAKMNEIQAGIGLEVLKIVEEERKKRHRIKKTYEQHLAGIPGIRIITNLENEQSSYQYFVIEIDKNKFGRSRDWLQKKLTEYNVFTRKYFYPLCSEFDWYTHLESAQGKNLPVANKSVEQVLSLPFYGELELDSVTKICRIFQELHITQETVTQL</sequence>
<keyword evidence="5" id="KW-1185">Reference proteome</keyword>
<dbReference type="SUPFAM" id="SSF53383">
    <property type="entry name" value="PLP-dependent transferases"/>
    <property type="match status" value="1"/>
</dbReference>
<gene>
    <name evidence="4" type="ORF">ACFQ1X_07660</name>
</gene>
<evidence type="ECO:0000256" key="3">
    <source>
        <dbReference type="RuleBase" id="RU004508"/>
    </source>
</evidence>
<dbReference type="PANTHER" id="PTHR30244:SF9">
    <property type="entry name" value="PROTEIN RV3402C"/>
    <property type="match status" value="1"/>
</dbReference>
<dbReference type="CDD" id="cd00616">
    <property type="entry name" value="AHBA_syn"/>
    <property type="match status" value="1"/>
</dbReference>
<evidence type="ECO:0000313" key="5">
    <source>
        <dbReference type="Proteomes" id="UP001597109"/>
    </source>
</evidence>
<dbReference type="EMBL" id="JBHTKI010000008">
    <property type="protein sequence ID" value="MFD1031310.1"/>
    <property type="molecule type" value="Genomic_DNA"/>
</dbReference>
<dbReference type="Proteomes" id="UP001597109">
    <property type="component" value="Unassembled WGS sequence"/>
</dbReference>
<dbReference type="RefSeq" id="WP_144838044.1">
    <property type="nucleotide sequence ID" value="NZ_JBHTKI010000008.1"/>
</dbReference>